<gene>
    <name evidence="2" type="ORF">BDU57DRAFT_262076</name>
</gene>
<keyword evidence="3" id="KW-1185">Reference proteome</keyword>
<dbReference type="EMBL" id="ML979136">
    <property type="protein sequence ID" value="KAF1915083.1"/>
    <property type="molecule type" value="Genomic_DNA"/>
</dbReference>
<evidence type="ECO:0000313" key="3">
    <source>
        <dbReference type="Proteomes" id="UP000800096"/>
    </source>
</evidence>
<accession>A0A6A5QHV1</accession>
<reference evidence="2" key="1">
    <citation type="journal article" date="2020" name="Stud. Mycol.">
        <title>101 Dothideomycetes genomes: a test case for predicting lifestyles and emergence of pathogens.</title>
        <authorList>
            <person name="Haridas S."/>
            <person name="Albert R."/>
            <person name="Binder M."/>
            <person name="Bloem J."/>
            <person name="Labutti K."/>
            <person name="Salamov A."/>
            <person name="Andreopoulos B."/>
            <person name="Baker S."/>
            <person name="Barry K."/>
            <person name="Bills G."/>
            <person name="Bluhm B."/>
            <person name="Cannon C."/>
            <person name="Castanera R."/>
            <person name="Culley D."/>
            <person name="Daum C."/>
            <person name="Ezra D."/>
            <person name="Gonzalez J."/>
            <person name="Henrissat B."/>
            <person name="Kuo A."/>
            <person name="Liang C."/>
            <person name="Lipzen A."/>
            <person name="Lutzoni F."/>
            <person name="Magnuson J."/>
            <person name="Mondo S."/>
            <person name="Nolan M."/>
            <person name="Ohm R."/>
            <person name="Pangilinan J."/>
            <person name="Park H.-J."/>
            <person name="Ramirez L."/>
            <person name="Alfaro M."/>
            <person name="Sun H."/>
            <person name="Tritt A."/>
            <person name="Yoshinaga Y."/>
            <person name="Zwiers L.-H."/>
            <person name="Turgeon B."/>
            <person name="Goodwin S."/>
            <person name="Spatafora J."/>
            <person name="Crous P."/>
            <person name="Grigoriev I."/>
        </authorList>
    </citation>
    <scope>NUCLEOTIDE SEQUENCE</scope>
    <source>
        <strain evidence="2">HMLAC05119</strain>
    </source>
</reference>
<protein>
    <submittedName>
        <fullName evidence="2">Uncharacterized protein</fullName>
    </submittedName>
</protein>
<organism evidence="2 3">
    <name type="scientific">Ampelomyces quisqualis</name>
    <name type="common">Powdery mildew agent</name>
    <dbReference type="NCBI Taxonomy" id="50730"/>
    <lineage>
        <taxon>Eukaryota</taxon>
        <taxon>Fungi</taxon>
        <taxon>Dikarya</taxon>
        <taxon>Ascomycota</taxon>
        <taxon>Pezizomycotina</taxon>
        <taxon>Dothideomycetes</taxon>
        <taxon>Pleosporomycetidae</taxon>
        <taxon>Pleosporales</taxon>
        <taxon>Pleosporineae</taxon>
        <taxon>Phaeosphaeriaceae</taxon>
        <taxon>Ampelomyces</taxon>
    </lineage>
</organism>
<dbReference type="Proteomes" id="UP000800096">
    <property type="component" value="Unassembled WGS sequence"/>
</dbReference>
<proteinExistence type="predicted"/>
<sequence>MLSAEEKASQSSSSEGSDRYVGKGGGWIVSLYFFMRWDIGFFLLFSRFKTLGGVHGRLGVRAWSSIEKTNRVGKLSEGDCGDGIDSIGRLAYCLCFPIKMGGGTRATGSSVEWCPNILSSYLISPRAASRQYLLCDRDKGGYMGMELHMMLGFVSLVFSLSLHLHDYLYRQTSFTVCNVTCYSGNRRCSSCAGTFADSAKDSSTNRKLEIASVDRRT</sequence>
<feature type="region of interest" description="Disordered" evidence="1">
    <location>
        <begin position="1"/>
        <end position="20"/>
    </location>
</feature>
<evidence type="ECO:0000313" key="2">
    <source>
        <dbReference type="EMBL" id="KAF1915083.1"/>
    </source>
</evidence>
<name>A0A6A5QHV1_AMPQU</name>
<evidence type="ECO:0000256" key="1">
    <source>
        <dbReference type="SAM" id="MobiDB-lite"/>
    </source>
</evidence>
<dbReference type="AlphaFoldDB" id="A0A6A5QHV1"/>